<organism evidence="1 2">
    <name type="scientific">Phlebia brevispora</name>
    <dbReference type="NCBI Taxonomy" id="194682"/>
    <lineage>
        <taxon>Eukaryota</taxon>
        <taxon>Fungi</taxon>
        <taxon>Dikarya</taxon>
        <taxon>Basidiomycota</taxon>
        <taxon>Agaricomycotina</taxon>
        <taxon>Agaricomycetes</taxon>
        <taxon>Polyporales</taxon>
        <taxon>Meruliaceae</taxon>
        <taxon>Phlebia</taxon>
    </lineage>
</organism>
<evidence type="ECO:0000313" key="1">
    <source>
        <dbReference type="EMBL" id="KAJ3554995.1"/>
    </source>
</evidence>
<sequence length="288" mass="31127">MTLVIAALFSALRVFALLDRAYLAAGCVLVLGLVQVGIALYESKQATYTYVDDPILGSLCFASSPLSNAMIFYRKDSRCIRKKKQLTLLKVAISGTLATIASDVIAIATTWLKTYRHVRQANSVGINAGFGTILWQYGTLYFVVLSVVDALPFVVFLTPSDTGFTSAIDVFVTILPNIVISRFLINLREVNSPSSSSIPRFSNFSAPNFRVPSLPEIIGNLGETLVYGDKAVSDVERGVNAEPYEKVSNQLCNCNDGHNAGISTATLIEQSSTIEQVSRDGPDGIAQL</sequence>
<evidence type="ECO:0000313" key="2">
    <source>
        <dbReference type="Proteomes" id="UP001148662"/>
    </source>
</evidence>
<dbReference type="EMBL" id="JANHOG010000376">
    <property type="protein sequence ID" value="KAJ3554995.1"/>
    <property type="molecule type" value="Genomic_DNA"/>
</dbReference>
<gene>
    <name evidence="1" type="ORF">NM688_g2816</name>
</gene>
<proteinExistence type="predicted"/>
<accession>A0ACC1T7L7</accession>
<reference evidence="1" key="1">
    <citation type="submission" date="2022-07" db="EMBL/GenBank/DDBJ databases">
        <title>Genome Sequence of Phlebia brevispora.</title>
        <authorList>
            <person name="Buettner E."/>
        </authorList>
    </citation>
    <scope>NUCLEOTIDE SEQUENCE</scope>
    <source>
        <strain evidence="1">MPL23</strain>
    </source>
</reference>
<protein>
    <submittedName>
        <fullName evidence="1">Uncharacterized protein</fullName>
    </submittedName>
</protein>
<keyword evidence="2" id="KW-1185">Reference proteome</keyword>
<dbReference type="Proteomes" id="UP001148662">
    <property type="component" value="Unassembled WGS sequence"/>
</dbReference>
<name>A0ACC1T7L7_9APHY</name>
<comment type="caution">
    <text evidence="1">The sequence shown here is derived from an EMBL/GenBank/DDBJ whole genome shotgun (WGS) entry which is preliminary data.</text>
</comment>